<dbReference type="PANTHER" id="PTHR30435">
    <property type="entry name" value="FLAGELLAR PROTEIN"/>
    <property type="match status" value="1"/>
</dbReference>
<dbReference type="Pfam" id="PF00460">
    <property type="entry name" value="Flg_bb_rod"/>
    <property type="match status" value="1"/>
</dbReference>
<comment type="subcellular location">
    <subcellularLocation>
        <location evidence="1 4">Bacterial flagellum basal body</location>
    </subcellularLocation>
</comment>
<keyword evidence="9" id="KW-1185">Reference proteome</keyword>
<sequence>MDLFTALQTSVSGLQAQSYAISNISGNIANSQTTGYKRIDTSFVDLMSEKTPGREVAGSVLPQSQLTNTLAGNVVSSSVPTNMAINGQGFFTVVQKTGDANGATSFGGTSLYTRRGDFAQDKDGYLVNGAGGYLTGSNLDPITGQTTSIGPIKIGNSALPAQATTTITYAANLPSTPSTSASATSGSDLYNQNSAAVVTSGSGQTGVKVDSTQTGAVTTFMSNSIAGPSLPVYTSTGAPLTLTTRWAKVQDATTTPAQPAVWNLYYSSNPSALTTSDWNNVGTAFTFDSTGKLTSPSTNPVPLGPITMGDYTFPSLSMNLSASGLTQYADTTGAATTNALTQNGNSSGTLTSVAVGPDGKVNGTFSNGSVVALASVGVVQFANADGLKADTNGNYLQTVDSGPPLAGLNGSTISGASNEQSNTDIASEFSKMIVTQQAYSANTRVMSTAQTMMSDLLNVIR</sequence>
<dbReference type="RefSeq" id="WP_331293418.1">
    <property type="nucleotide sequence ID" value="NZ_MLBR01000026.1"/>
</dbReference>
<organism evidence="8 9">
    <name type="scientific">Methylobacterium oryzae</name>
    <dbReference type="NCBI Taxonomy" id="334852"/>
    <lineage>
        <taxon>Bacteria</taxon>
        <taxon>Pseudomonadati</taxon>
        <taxon>Pseudomonadota</taxon>
        <taxon>Alphaproteobacteria</taxon>
        <taxon>Hyphomicrobiales</taxon>
        <taxon>Methylobacteriaceae</taxon>
        <taxon>Methylobacterium</taxon>
    </lineage>
</organism>
<evidence type="ECO:0000259" key="7">
    <source>
        <dbReference type="Pfam" id="PF22692"/>
    </source>
</evidence>
<dbReference type="Gene3D" id="2.60.98.20">
    <property type="entry name" value="Flagellar hook protein FlgE"/>
    <property type="match status" value="1"/>
</dbReference>
<dbReference type="Pfam" id="PF22692">
    <property type="entry name" value="LlgE_F_G_D1"/>
    <property type="match status" value="1"/>
</dbReference>
<accession>A0ABU7TPG1</accession>
<reference evidence="8 9" key="1">
    <citation type="journal article" date="2012" name="Genet. Mol. Biol.">
        <title>Analysis of 16S rRNA and mxaF genes revealing insights into Methylobacterium niche-specific plant association.</title>
        <authorList>
            <person name="Dourado M.N."/>
            <person name="Andreote F.D."/>
            <person name="Dini-Andreote F."/>
            <person name="Conti R."/>
            <person name="Araujo J.M."/>
            <person name="Araujo W.L."/>
        </authorList>
    </citation>
    <scope>NUCLEOTIDE SEQUENCE [LARGE SCALE GENOMIC DNA]</scope>
    <source>
        <strain evidence="8 9">TC3-10</strain>
    </source>
</reference>
<evidence type="ECO:0000256" key="3">
    <source>
        <dbReference type="ARBA" id="ARBA00023143"/>
    </source>
</evidence>
<evidence type="ECO:0000259" key="6">
    <source>
        <dbReference type="Pfam" id="PF06429"/>
    </source>
</evidence>
<feature type="domain" description="Flagellar basal-body/hook protein C-terminal" evidence="6">
    <location>
        <begin position="419"/>
        <end position="458"/>
    </location>
</feature>
<dbReference type="InterPro" id="IPR001444">
    <property type="entry name" value="Flag_bb_rod_N"/>
</dbReference>
<evidence type="ECO:0000313" key="9">
    <source>
        <dbReference type="Proteomes" id="UP001355206"/>
    </source>
</evidence>
<dbReference type="Pfam" id="PF06429">
    <property type="entry name" value="Flg_bbr_C"/>
    <property type="match status" value="1"/>
</dbReference>
<feature type="domain" description="Flagellar basal body rod protein N-terminal" evidence="5">
    <location>
        <begin position="7"/>
        <end position="37"/>
    </location>
</feature>
<dbReference type="InterPro" id="IPR020013">
    <property type="entry name" value="Flagellar_FlgE/F/G"/>
</dbReference>
<evidence type="ECO:0000256" key="4">
    <source>
        <dbReference type="RuleBase" id="RU362116"/>
    </source>
</evidence>
<evidence type="ECO:0000259" key="5">
    <source>
        <dbReference type="Pfam" id="PF00460"/>
    </source>
</evidence>
<gene>
    <name evidence="8" type="ORF">MOTC310_13280</name>
</gene>
<dbReference type="NCBIfam" id="TIGR03506">
    <property type="entry name" value="FlgEFG_subfam"/>
    <property type="match status" value="1"/>
</dbReference>
<dbReference type="InterPro" id="IPR037925">
    <property type="entry name" value="FlgE/F/G-like"/>
</dbReference>
<comment type="caution">
    <text evidence="8">The sequence shown here is derived from an EMBL/GenBank/DDBJ whole genome shotgun (WGS) entry which is preliminary data.</text>
</comment>
<name>A0ABU7TPG1_9HYPH</name>
<keyword evidence="3 4" id="KW-0975">Bacterial flagellum</keyword>
<evidence type="ECO:0000256" key="2">
    <source>
        <dbReference type="ARBA" id="ARBA00009677"/>
    </source>
</evidence>
<protein>
    <recommendedName>
        <fullName evidence="4">Flagellar hook protein FlgE</fullName>
    </recommendedName>
</protein>
<dbReference type="Proteomes" id="UP001355206">
    <property type="component" value="Unassembled WGS sequence"/>
</dbReference>
<feature type="domain" description="Flagellar hook protein FlgE/F/G-like D1" evidence="7">
    <location>
        <begin position="84"/>
        <end position="154"/>
    </location>
</feature>
<proteinExistence type="inferred from homology"/>
<dbReference type="InterPro" id="IPR010930">
    <property type="entry name" value="Flg_bb/hook_C_dom"/>
</dbReference>
<keyword evidence="8" id="KW-0282">Flagellum</keyword>
<dbReference type="InterPro" id="IPR037058">
    <property type="entry name" value="Falgellar_hook_FlgE_sf"/>
</dbReference>
<comment type="function">
    <text evidence="4">A flexible structure which links the flagellar filament to the drive apparatus in the basal body.</text>
</comment>
<dbReference type="EMBL" id="MLCA01000006">
    <property type="protein sequence ID" value="MEE7491386.1"/>
    <property type="molecule type" value="Genomic_DNA"/>
</dbReference>
<comment type="similarity">
    <text evidence="2 4">Belongs to the flagella basal body rod proteins family.</text>
</comment>
<dbReference type="SUPFAM" id="SSF117143">
    <property type="entry name" value="Flagellar hook protein flgE"/>
    <property type="match status" value="1"/>
</dbReference>
<evidence type="ECO:0000256" key="1">
    <source>
        <dbReference type="ARBA" id="ARBA00004117"/>
    </source>
</evidence>
<keyword evidence="8" id="KW-0966">Cell projection</keyword>
<dbReference type="InterPro" id="IPR053967">
    <property type="entry name" value="LlgE_F_G-like_D1"/>
</dbReference>
<keyword evidence="8" id="KW-0969">Cilium</keyword>
<evidence type="ECO:0000313" key="8">
    <source>
        <dbReference type="EMBL" id="MEE7491386.1"/>
    </source>
</evidence>
<dbReference type="PANTHER" id="PTHR30435:SF1">
    <property type="entry name" value="FLAGELLAR HOOK PROTEIN FLGE"/>
    <property type="match status" value="1"/>
</dbReference>